<keyword evidence="3" id="KW-1185">Reference proteome</keyword>
<gene>
    <name evidence="2" type="ORF">CLCR_01338</name>
</gene>
<dbReference type="Proteomes" id="UP000094526">
    <property type="component" value="Unassembled WGS sequence"/>
</dbReference>
<evidence type="ECO:0000256" key="1">
    <source>
        <dbReference type="SAM" id="MobiDB-lite"/>
    </source>
</evidence>
<dbReference type="EMBL" id="LGRB01000016">
    <property type="protein sequence ID" value="OCT46342.1"/>
    <property type="molecule type" value="Genomic_DNA"/>
</dbReference>
<protein>
    <submittedName>
        <fullName evidence="2">Uncharacterized protein</fullName>
    </submittedName>
</protein>
<feature type="region of interest" description="Disordered" evidence="1">
    <location>
        <begin position="1"/>
        <end position="34"/>
    </location>
</feature>
<dbReference type="OrthoDB" id="4159117at2759"/>
<name>A0A1C1CCX9_9EURO</name>
<proteinExistence type="predicted"/>
<feature type="region of interest" description="Disordered" evidence="1">
    <location>
        <begin position="65"/>
        <end position="161"/>
    </location>
</feature>
<dbReference type="VEuPathDB" id="FungiDB:CLCR_01338"/>
<feature type="compositionally biased region" description="Basic and acidic residues" evidence="1">
    <location>
        <begin position="13"/>
        <end position="27"/>
    </location>
</feature>
<dbReference type="AlphaFoldDB" id="A0A1C1CCX9"/>
<feature type="compositionally biased region" description="Polar residues" evidence="1">
    <location>
        <begin position="68"/>
        <end position="78"/>
    </location>
</feature>
<feature type="compositionally biased region" description="Polar residues" evidence="1">
    <location>
        <begin position="97"/>
        <end position="106"/>
    </location>
</feature>
<reference evidence="3" key="1">
    <citation type="submission" date="2015-07" db="EMBL/GenBank/DDBJ databases">
        <authorList>
            <person name="Teixeira M.M."/>
            <person name="Souza R.C."/>
            <person name="Almeida L.G."/>
            <person name="Vicente V.A."/>
            <person name="de Hoog S."/>
            <person name="Bocca A.L."/>
            <person name="de Almeida S.R."/>
            <person name="Vasconcelos A.T."/>
            <person name="Felipe M.S."/>
        </authorList>
    </citation>
    <scope>NUCLEOTIDE SEQUENCE [LARGE SCALE GENOMIC DNA]</scope>
    <source>
        <strain evidence="3">KSF</strain>
    </source>
</reference>
<sequence>MENSQEQKTGRQRMRELFQQRDAERGSLKHKQPIFKSAEQQTQLLKQKQKQLRLQQEGGVVWTPNAVARQTRQPTASRGQYPVFDENIWDEDRRPQRANQDRSVSPKTRVAKDDDQIRASSSNGDGNMKTMSGTRLQECRKHGTDKDRPYDTITSNRKKPS</sequence>
<evidence type="ECO:0000313" key="3">
    <source>
        <dbReference type="Proteomes" id="UP000094526"/>
    </source>
</evidence>
<feature type="compositionally biased region" description="Polar residues" evidence="1">
    <location>
        <begin position="118"/>
        <end position="135"/>
    </location>
</feature>
<feature type="compositionally biased region" description="Basic and acidic residues" evidence="1">
    <location>
        <begin position="137"/>
        <end position="150"/>
    </location>
</feature>
<dbReference type="VEuPathDB" id="FungiDB:G647_09185"/>
<accession>A0A1C1CCX9</accession>
<organism evidence="2 3">
    <name type="scientific">Cladophialophora carrionii</name>
    <dbReference type="NCBI Taxonomy" id="86049"/>
    <lineage>
        <taxon>Eukaryota</taxon>
        <taxon>Fungi</taxon>
        <taxon>Dikarya</taxon>
        <taxon>Ascomycota</taxon>
        <taxon>Pezizomycotina</taxon>
        <taxon>Eurotiomycetes</taxon>
        <taxon>Chaetothyriomycetidae</taxon>
        <taxon>Chaetothyriales</taxon>
        <taxon>Herpotrichiellaceae</taxon>
        <taxon>Cladophialophora</taxon>
    </lineage>
</organism>
<evidence type="ECO:0000313" key="2">
    <source>
        <dbReference type="EMBL" id="OCT46342.1"/>
    </source>
</evidence>
<comment type="caution">
    <text evidence="2">The sequence shown here is derived from an EMBL/GenBank/DDBJ whole genome shotgun (WGS) entry which is preliminary data.</text>
</comment>